<evidence type="ECO:0000256" key="3">
    <source>
        <dbReference type="SAM" id="SignalP"/>
    </source>
</evidence>
<dbReference type="PRINTS" id="PR00792">
    <property type="entry name" value="PEPSIN"/>
</dbReference>
<feature type="active site" evidence="2">
    <location>
        <position position="325"/>
    </location>
</feature>
<keyword evidence="5" id="KW-0378">Hydrolase</keyword>
<organism evidence="5 6">
    <name type="scientific">Podospora aff. communis PSN243</name>
    <dbReference type="NCBI Taxonomy" id="3040156"/>
    <lineage>
        <taxon>Eukaryota</taxon>
        <taxon>Fungi</taxon>
        <taxon>Dikarya</taxon>
        <taxon>Ascomycota</taxon>
        <taxon>Pezizomycotina</taxon>
        <taxon>Sordariomycetes</taxon>
        <taxon>Sordariomycetidae</taxon>
        <taxon>Sordariales</taxon>
        <taxon>Podosporaceae</taxon>
        <taxon>Podospora</taxon>
    </lineage>
</organism>
<evidence type="ECO:0000259" key="4">
    <source>
        <dbReference type="PROSITE" id="PS51767"/>
    </source>
</evidence>
<feature type="chain" id="PRO_5043664640" evidence="3">
    <location>
        <begin position="20"/>
        <end position="438"/>
    </location>
</feature>
<dbReference type="Gene3D" id="2.40.70.10">
    <property type="entry name" value="Acid Proteases"/>
    <property type="match status" value="2"/>
</dbReference>
<evidence type="ECO:0000256" key="1">
    <source>
        <dbReference type="ARBA" id="ARBA00007447"/>
    </source>
</evidence>
<keyword evidence="6" id="KW-1185">Reference proteome</keyword>
<dbReference type="GO" id="GO:0004190">
    <property type="term" value="F:aspartic-type endopeptidase activity"/>
    <property type="evidence" value="ECO:0007669"/>
    <property type="project" value="InterPro"/>
</dbReference>
<dbReference type="PANTHER" id="PTHR47966:SF47">
    <property type="entry name" value="ENDOPEPTIDASE, PUTATIVE (AFU_ORTHOLOGUE AFUA_3G01220)-RELATED"/>
    <property type="match status" value="1"/>
</dbReference>
<gene>
    <name evidence="5" type="ORF">QBC34DRAFT_479299</name>
</gene>
<dbReference type="InterPro" id="IPR033121">
    <property type="entry name" value="PEPTIDASE_A1"/>
</dbReference>
<reference evidence="5" key="1">
    <citation type="journal article" date="2023" name="Mol. Phylogenet. Evol.">
        <title>Genome-scale phylogeny and comparative genomics of the fungal order Sordariales.</title>
        <authorList>
            <person name="Hensen N."/>
            <person name="Bonometti L."/>
            <person name="Westerberg I."/>
            <person name="Brannstrom I.O."/>
            <person name="Guillou S."/>
            <person name="Cros-Aarteil S."/>
            <person name="Calhoun S."/>
            <person name="Haridas S."/>
            <person name="Kuo A."/>
            <person name="Mondo S."/>
            <person name="Pangilinan J."/>
            <person name="Riley R."/>
            <person name="LaButti K."/>
            <person name="Andreopoulos B."/>
            <person name="Lipzen A."/>
            <person name="Chen C."/>
            <person name="Yan M."/>
            <person name="Daum C."/>
            <person name="Ng V."/>
            <person name="Clum A."/>
            <person name="Steindorff A."/>
            <person name="Ohm R.A."/>
            <person name="Martin F."/>
            <person name="Silar P."/>
            <person name="Natvig D.O."/>
            <person name="Lalanne C."/>
            <person name="Gautier V."/>
            <person name="Ament-Velasquez S.L."/>
            <person name="Kruys A."/>
            <person name="Hutchinson M.I."/>
            <person name="Powell A.J."/>
            <person name="Barry K."/>
            <person name="Miller A.N."/>
            <person name="Grigoriev I.V."/>
            <person name="Debuchy R."/>
            <person name="Gladieux P."/>
            <person name="Hiltunen Thoren M."/>
            <person name="Johannesson H."/>
        </authorList>
    </citation>
    <scope>NUCLEOTIDE SEQUENCE</scope>
    <source>
        <strain evidence="5">PSN243</strain>
    </source>
</reference>
<dbReference type="EMBL" id="MU866004">
    <property type="protein sequence ID" value="KAK4442874.1"/>
    <property type="molecule type" value="Genomic_DNA"/>
</dbReference>
<keyword evidence="3" id="KW-0732">Signal</keyword>
<feature type="active site" evidence="2">
    <location>
        <position position="90"/>
    </location>
</feature>
<sequence>MTFKFSVRALLCAASSAAASVLRPATGRVGFTDAPSTHVVPMVSHDVPGAHDIHLRRRATNVSTSLMNVHDVYYIIELLVEGEKIPVSIDTGSSDTWMVKSPYRCISFRFDNRNQKPNCGLGEGLKGELSGGIVPNVSFGRQYADGTFVEGYFGFADVTVGGLTAKKQRLGIVNSTYWNGDGRVSGLMGLAYPYMTSLDGPYETQPLYDPVFTTLWKDKLISPMFSIALSRHIDQSPTQSPVDTRLATSYLAFGGLPPVSYDESSWARTPIQDMSVFKSWGLTTKEHGLYVLTAEAYVYGNANGTFTVTGEGLARNTSQFPVTVDAGATLSYMPTILAKQLYASFDPPAELVAYGLYYAKCNAKVPQFGVQFGGKIFWMAPEDLLRQSARDPTGEWCRVGVTDSDSIDPILGVTFLNNVVAVFDVEHHEMRFASRTKY</sequence>
<dbReference type="GO" id="GO:0006508">
    <property type="term" value="P:proteolysis"/>
    <property type="evidence" value="ECO:0007669"/>
    <property type="project" value="UniProtKB-KW"/>
</dbReference>
<dbReference type="CDD" id="cd05471">
    <property type="entry name" value="pepsin_like"/>
    <property type="match status" value="1"/>
</dbReference>
<dbReference type="PROSITE" id="PS51767">
    <property type="entry name" value="PEPTIDASE_A1"/>
    <property type="match status" value="1"/>
</dbReference>
<dbReference type="SUPFAM" id="SSF50630">
    <property type="entry name" value="Acid proteases"/>
    <property type="match status" value="1"/>
</dbReference>
<name>A0AAV9G407_9PEZI</name>
<evidence type="ECO:0000256" key="2">
    <source>
        <dbReference type="PIRSR" id="PIRSR601461-1"/>
    </source>
</evidence>
<reference evidence="5" key="2">
    <citation type="submission" date="2023-05" db="EMBL/GenBank/DDBJ databases">
        <authorList>
            <consortium name="Lawrence Berkeley National Laboratory"/>
            <person name="Steindorff A."/>
            <person name="Hensen N."/>
            <person name="Bonometti L."/>
            <person name="Westerberg I."/>
            <person name="Brannstrom I.O."/>
            <person name="Guillou S."/>
            <person name="Cros-Aarteil S."/>
            <person name="Calhoun S."/>
            <person name="Haridas S."/>
            <person name="Kuo A."/>
            <person name="Mondo S."/>
            <person name="Pangilinan J."/>
            <person name="Riley R."/>
            <person name="Labutti K."/>
            <person name="Andreopoulos B."/>
            <person name="Lipzen A."/>
            <person name="Chen C."/>
            <person name="Yanf M."/>
            <person name="Daum C."/>
            <person name="Ng V."/>
            <person name="Clum A."/>
            <person name="Ohm R."/>
            <person name="Martin F."/>
            <person name="Silar P."/>
            <person name="Natvig D."/>
            <person name="Lalanne C."/>
            <person name="Gautier V."/>
            <person name="Ament-Velasquez S.L."/>
            <person name="Kruys A."/>
            <person name="Hutchinson M.I."/>
            <person name="Powell A.J."/>
            <person name="Barry K."/>
            <person name="Miller A.N."/>
            <person name="Grigoriev I.V."/>
            <person name="Debuchy R."/>
            <person name="Gladieux P."/>
            <person name="Thoren M.H."/>
            <person name="Johannesson H."/>
        </authorList>
    </citation>
    <scope>NUCLEOTIDE SEQUENCE</scope>
    <source>
        <strain evidence="5">PSN243</strain>
    </source>
</reference>
<comment type="caution">
    <text evidence="5">The sequence shown here is derived from an EMBL/GenBank/DDBJ whole genome shotgun (WGS) entry which is preliminary data.</text>
</comment>
<protein>
    <submittedName>
        <fullName evidence="5">Aspartic protease PEP3</fullName>
    </submittedName>
</protein>
<evidence type="ECO:0000313" key="6">
    <source>
        <dbReference type="Proteomes" id="UP001321760"/>
    </source>
</evidence>
<dbReference type="PANTHER" id="PTHR47966">
    <property type="entry name" value="BETA-SITE APP-CLEAVING ENZYME, ISOFORM A-RELATED"/>
    <property type="match status" value="1"/>
</dbReference>
<dbReference type="Proteomes" id="UP001321760">
    <property type="component" value="Unassembled WGS sequence"/>
</dbReference>
<evidence type="ECO:0000313" key="5">
    <source>
        <dbReference type="EMBL" id="KAK4442874.1"/>
    </source>
</evidence>
<keyword evidence="5" id="KW-0645">Protease</keyword>
<dbReference type="AlphaFoldDB" id="A0AAV9G407"/>
<accession>A0AAV9G407</accession>
<proteinExistence type="inferred from homology"/>
<comment type="similarity">
    <text evidence="1">Belongs to the peptidase A1 family.</text>
</comment>
<dbReference type="InterPro" id="IPR021109">
    <property type="entry name" value="Peptidase_aspartic_dom_sf"/>
</dbReference>
<dbReference type="InterPro" id="IPR034164">
    <property type="entry name" value="Pepsin-like_dom"/>
</dbReference>
<dbReference type="Pfam" id="PF00026">
    <property type="entry name" value="Asp"/>
    <property type="match status" value="1"/>
</dbReference>
<feature type="domain" description="Peptidase A1" evidence="4">
    <location>
        <begin position="74"/>
        <end position="433"/>
    </location>
</feature>
<dbReference type="InterPro" id="IPR001461">
    <property type="entry name" value="Aspartic_peptidase_A1"/>
</dbReference>
<dbReference type="GO" id="GO:0000324">
    <property type="term" value="C:fungal-type vacuole"/>
    <property type="evidence" value="ECO:0007669"/>
    <property type="project" value="TreeGrafter"/>
</dbReference>
<feature type="signal peptide" evidence="3">
    <location>
        <begin position="1"/>
        <end position="19"/>
    </location>
</feature>